<reference evidence="1 2" key="1">
    <citation type="submission" date="2016-10" db="EMBL/GenBank/DDBJ databases">
        <title>Complete genome sequences of three Cupriavidus strains isolated from various Malaysian environments.</title>
        <authorList>
            <person name="Abdullah A.A.-A."/>
            <person name="Shafie N.A.H."/>
            <person name="Lau N.S."/>
        </authorList>
    </citation>
    <scope>NUCLEOTIDE SEQUENCE [LARGE SCALE GENOMIC DNA]</scope>
    <source>
        <strain evidence="1 2">USMAA1020</strain>
    </source>
</reference>
<dbReference type="Proteomes" id="UP000177515">
    <property type="component" value="Chromosome 1"/>
</dbReference>
<organism evidence="1 2">
    <name type="scientific">Cupriavidus malaysiensis</name>
    <dbReference type="NCBI Taxonomy" id="367825"/>
    <lineage>
        <taxon>Bacteria</taxon>
        <taxon>Pseudomonadati</taxon>
        <taxon>Pseudomonadota</taxon>
        <taxon>Betaproteobacteria</taxon>
        <taxon>Burkholderiales</taxon>
        <taxon>Burkholderiaceae</taxon>
        <taxon>Cupriavidus</taxon>
    </lineage>
</organism>
<protein>
    <recommendedName>
        <fullName evidence="3">DUF2441 domain-containing protein</fullName>
    </recommendedName>
</protein>
<accession>A0ABM6F5M2</accession>
<keyword evidence="2" id="KW-1185">Reference proteome</keyword>
<dbReference type="EMBL" id="CP017754">
    <property type="protein sequence ID" value="AOZ06790.1"/>
    <property type="molecule type" value="Genomic_DNA"/>
</dbReference>
<gene>
    <name evidence="1" type="ORF">BKK80_13905</name>
</gene>
<proteinExistence type="predicted"/>
<dbReference type="SUPFAM" id="SSF56399">
    <property type="entry name" value="ADP-ribosylation"/>
    <property type="match status" value="1"/>
</dbReference>
<evidence type="ECO:0000313" key="2">
    <source>
        <dbReference type="Proteomes" id="UP000177515"/>
    </source>
</evidence>
<dbReference type="RefSeq" id="WP_071069978.1">
    <property type="nucleotide sequence ID" value="NZ_CP017754.1"/>
</dbReference>
<sequence length="168" mass="18642">MTTFFHVTSAPVAVGSVIEPGNWGNLLNQYRIGAQNIKPLGNPWLLSRELAFELTRSSIPQFRSKPSRLNSCFLFTDIGHANNHMNTQSELATRIFIAEIVDPSAASHTGDYELINLPASDFLPAITQHAQRYWAGESPRVPEVLTESPIRLVSVVNGWPNQFKPSAE</sequence>
<name>A0ABM6F5M2_9BURK</name>
<evidence type="ECO:0000313" key="1">
    <source>
        <dbReference type="EMBL" id="AOZ06790.1"/>
    </source>
</evidence>
<evidence type="ECO:0008006" key="3">
    <source>
        <dbReference type="Google" id="ProtNLM"/>
    </source>
</evidence>